<feature type="transmembrane region" description="Helical" evidence="5">
    <location>
        <begin position="211"/>
        <end position="237"/>
    </location>
</feature>
<evidence type="ECO:0000256" key="5">
    <source>
        <dbReference type="SAM" id="Phobius"/>
    </source>
</evidence>
<evidence type="ECO:0000256" key="3">
    <source>
        <dbReference type="ARBA" id="ARBA00022989"/>
    </source>
</evidence>
<protein>
    <recommendedName>
        <fullName evidence="6">Cation/H+ exchanger transmembrane domain-containing protein</fullName>
    </recommendedName>
</protein>
<organism evidence="7">
    <name type="scientific">Pyrodinium bahamense</name>
    <dbReference type="NCBI Taxonomy" id="73915"/>
    <lineage>
        <taxon>Eukaryota</taxon>
        <taxon>Sar</taxon>
        <taxon>Alveolata</taxon>
        <taxon>Dinophyceae</taxon>
        <taxon>Gonyaulacales</taxon>
        <taxon>Pyrocystaceae</taxon>
        <taxon>Pyrodinium</taxon>
    </lineage>
</organism>
<dbReference type="PANTHER" id="PTHR43021">
    <property type="entry name" value="NA(+)/H(+) ANTIPORTER-RELATED"/>
    <property type="match status" value="1"/>
</dbReference>
<feature type="transmembrane region" description="Helical" evidence="5">
    <location>
        <begin position="249"/>
        <end position="269"/>
    </location>
</feature>
<dbReference type="GO" id="GO:0015297">
    <property type="term" value="F:antiporter activity"/>
    <property type="evidence" value="ECO:0007669"/>
    <property type="project" value="InterPro"/>
</dbReference>
<evidence type="ECO:0000313" key="7">
    <source>
        <dbReference type="EMBL" id="CAD8373976.1"/>
    </source>
</evidence>
<dbReference type="GO" id="GO:1902600">
    <property type="term" value="P:proton transmembrane transport"/>
    <property type="evidence" value="ECO:0007669"/>
    <property type="project" value="InterPro"/>
</dbReference>
<feature type="transmembrane region" description="Helical" evidence="5">
    <location>
        <begin position="103"/>
        <end position="125"/>
    </location>
</feature>
<dbReference type="GO" id="GO:0016020">
    <property type="term" value="C:membrane"/>
    <property type="evidence" value="ECO:0007669"/>
    <property type="project" value="UniProtKB-SubCell"/>
</dbReference>
<dbReference type="EMBL" id="HBEG01035317">
    <property type="protein sequence ID" value="CAD8373976.1"/>
    <property type="molecule type" value="Transcribed_RNA"/>
</dbReference>
<evidence type="ECO:0000256" key="1">
    <source>
        <dbReference type="ARBA" id="ARBA00004141"/>
    </source>
</evidence>
<feature type="transmembrane region" description="Helical" evidence="5">
    <location>
        <begin position="6"/>
        <end position="23"/>
    </location>
</feature>
<name>A0A7S0AUC6_9DINO</name>
<feature type="domain" description="Cation/H+ exchanger transmembrane" evidence="6">
    <location>
        <begin position="25"/>
        <end position="417"/>
    </location>
</feature>
<comment type="subcellular location">
    <subcellularLocation>
        <location evidence="1">Membrane</location>
        <topology evidence="1">Multi-pass membrane protein</topology>
    </subcellularLocation>
</comment>
<feature type="transmembrane region" description="Helical" evidence="5">
    <location>
        <begin position="137"/>
        <end position="160"/>
    </location>
</feature>
<keyword evidence="4 5" id="KW-0472">Membrane</keyword>
<feature type="transmembrane region" description="Helical" evidence="5">
    <location>
        <begin position="172"/>
        <end position="191"/>
    </location>
</feature>
<feature type="transmembrane region" description="Helical" evidence="5">
    <location>
        <begin position="64"/>
        <end position="82"/>
    </location>
</feature>
<keyword evidence="2 5" id="KW-0812">Transmembrane</keyword>
<evidence type="ECO:0000256" key="4">
    <source>
        <dbReference type="ARBA" id="ARBA00023136"/>
    </source>
</evidence>
<reference evidence="7" key="1">
    <citation type="submission" date="2021-01" db="EMBL/GenBank/DDBJ databases">
        <authorList>
            <person name="Corre E."/>
            <person name="Pelletier E."/>
            <person name="Niang G."/>
            <person name="Scheremetjew M."/>
            <person name="Finn R."/>
            <person name="Kale V."/>
            <person name="Holt S."/>
            <person name="Cochrane G."/>
            <person name="Meng A."/>
            <person name="Brown T."/>
            <person name="Cohen L."/>
        </authorList>
    </citation>
    <scope>NUCLEOTIDE SEQUENCE</scope>
    <source>
        <strain evidence="7">Pbaha01</strain>
    </source>
</reference>
<gene>
    <name evidence="7" type="ORF">PBAH0796_LOCUS21622</name>
</gene>
<evidence type="ECO:0000256" key="2">
    <source>
        <dbReference type="ARBA" id="ARBA00022692"/>
    </source>
</evidence>
<accession>A0A7S0AUC6</accession>
<dbReference type="Pfam" id="PF00999">
    <property type="entry name" value="Na_H_Exchanger"/>
    <property type="match status" value="1"/>
</dbReference>
<dbReference type="AlphaFoldDB" id="A0A7S0AUC6"/>
<feature type="transmembrane region" description="Helical" evidence="5">
    <location>
        <begin position="30"/>
        <end position="49"/>
    </location>
</feature>
<proteinExistence type="predicted"/>
<dbReference type="PANTHER" id="PTHR43021:SF2">
    <property type="entry name" value="CATION_H+ EXCHANGER DOMAIN-CONTAINING PROTEIN"/>
    <property type="match status" value="1"/>
</dbReference>
<keyword evidence="3 5" id="KW-1133">Transmembrane helix</keyword>
<sequence>MALNPLFQIINFVVAWAGSWKIGAIFPKYLMMPMIVGYMMVGFCCSKYVTGMLSPETLSPTNPLSVFSVVTNLTLAFIAFSAGSELHIPSLGNQKLYEICVQIAMTGFFMVIGGMPIIALVGWILPASAHEGSLSCTWAAALLVALVQWAGSVIEVLAIYHETRGRGPVTQLMIGTTMLLDMCVLVFFAVGQNVVISACPEKGVPVSTLGSLLGVLGSLFLWLAFGLALGLLLQLYLKLPQSSAAPERFVKPVLIVCTGGFVYFGLIKLNVWIPAVAPESLSLLRADPLLVCMIGAIWTNHVSSRSDEFRQILHNIAPLVMPPFFTLVGATLDLRTILNNAWAPPALFSLRFAAIALGSLLASVLSDQPTIVRKHLWMTLQSQSGVTIGLVAQMKMGRVGQQPWVPDAAATIIGCVVMNQLVGPTLCRFGIRQAGESHEDEEESSDLREMAGIEVENMLPKDTEQSITNANLSYNAEGMFSKAPPFGPSEKQLGC</sequence>
<evidence type="ECO:0000259" key="6">
    <source>
        <dbReference type="Pfam" id="PF00999"/>
    </source>
</evidence>
<dbReference type="InterPro" id="IPR006153">
    <property type="entry name" value="Cation/H_exchanger_TM"/>
</dbReference>